<dbReference type="RefSeq" id="WP_254076855.1">
    <property type="nucleotide sequence ID" value="NZ_BLLG01000011.1"/>
</dbReference>
<name>A0A6A0B1S6_9ACTN</name>
<dbReference type="Gene3D" id="1.10.10.1320">
    <property type="entry name" value="Anti-sigma factor, zinc-finger domain"/>
    <property type="match status" value="1"/>
</dbReference>
<evidence type="ECO:0000259" key="3">
    <source>
        <dbReference type="Pfam" id="PF13490"/>
    </source>
</evidence>
<proteinExistence type="predicted"/>
<keyword evidence="1" id="KW-0805">Transcription regulation</keyword>
<protein>
    <submittedName>
        <fullName evidence="4">Zf-HC2 domain-containing protein</fullName>
    </submittedName>
</protein>
<keyword evidence="5" id="KW-1185">Reference proteome</keyword>
<keyword evidence="2" id="KW-0804">Transcription</keyword>
<evidence type="ECO:0000256" key="2">
    <source>
        <dbReference type="ARBA" id="ARBA00023163"/>
    </source>
</evidence>
<organism evidence="4 5">
    <name type="scientific">Streptomyces pacificus</name>
    <dbReference type="NCBI Taxonomy" id="2705029"/>
    <lineage>
        <taxon>Bacteria</taxon>
        <taxon>Bacillati</taxon>
        <taxon>Actinomycetota</taxon>
        <taxon>Actinomycetes</taxon>
        <taxon>Kitasatosporales</taxon>
        <taxon>Streptomycetaceae</taxon>
        <taxon>Streptomyces</taxon>
    </lineage>
</organism>
<evidence type="ECO:0000313" key="4">
    <source>
        <dbReference type="EMBL" id="GFH37777.1"/>
    </source>
</evidence>
<gene>
    <name evidence="4" type="ORF">SCWH03_40170</name>
</gene>
<dbReference type="EMBL" id="BLLG01000011">
    <property type="protein sequence ID" value="GFH37777.1"/>
    <property type="molecule type" value="Genomic_DNA"/>
</dbReference>
<reference evidence="4 5" key="1">
    <citation type="submission" date="2020-02" db="EMBL/GenBank/DDBJ databases">
        <title>Whole Genome Shotgun Sequence of Streptomyces sp. strain CWH03.</title>
        <authorList>
            <person name="Dohra H."/>
            <person name="Kodani S."/>
            <person name="Yamamura H."/>
        </authorList>
    </citation>
    <scope>NUCLEOTIDE SEQUENCE [LARGE SCALE GENOMIC DNA]</scope>
    <source>
        <strain evidence="4 5">CWH03</strain>
    </source>
</reference>
<feature type="domain" description="Putative zinc-finger" evidence="3">
    <location>
        <begin position="18"/>
        <end position="51"/>
    </location>
</feature>
<dbReference type="InterPro" id="IPR041916">
    <property type="entry name" value="Anti_sigma_zinc_sf"/>
</dbReference>
<evidence type="ECO:0000256" key="1">
    <source>
        <dbReference type="ARBA" id="ARBA00023015"/>
    </source>
</evidence>
<dbReference type="AlphaFoldDB" id="A0A6A0B1S6"/>
<dbReference type="Proteomes" id="UP000484988">
    <property type="component" value="Unassembled WGS sequence"/>
</dbReference>
<accession>A0A6A0B1S6</accession>
<dbReference type="Pfam" id="PF13490">
    <property type="entry name" value="zf-HC2"/>
    <property type="match status" value="1"/>
</dbReference>
<dbReference type="InterPro" id="IPR027383">
    <property type="entry name" value="Znf_put"/>
</dbReference>
<evidence type="ECO:0000313" key="5">
    <source>
        <dbReference type="Proteomes" id="UP000484988"/>
    </source>
</evidence>
<sequence length="107" mass="11756">MKKRSWRRRPVGERRMNCLQVARLLQSYLDGETDEVTARRVAAHLEDCRRCGLEASAYEEIRGALSRRGRPDAQAVARLRAFGEALLSDPPAADDAAEHGASPPAGA</sequence>
<comment type="caution">
    <text evidence="4">The sequence shown here is derived from an EMBL/GenBank/DDBJ whole genome shotgun (WGS) entry which is preliminary data.</text>
</comment>